<dbReference type="AlphaFoldDB" id="A0A1S7FWC2"/>
<dbReference type="GO" id="GO:0005886">
    <property type="term" value="C:plasma membrane"/>
    <property type="evidence" value="ECO:0007669"/>
    <property type="project" value="UniProtKB-SubCell"/>
</dbReference>
<evidence type="ECO:0000256" key="2">
    <source>
        <dbReference type="ARBA" id="ARBA00008338"/>
    </source>
</evidence>
<feature type="compositionally biased region" description="Pro residues" evidence="10">
    <location>
        <begin position="606"/>
        <end position="615"/>
    </location>
</feature>
<keyword evidence="14" id="KW-1185">Reference proteome</keyword>
<name>A0A1S7FWC2_9LIST</name>
<dbReference type="Gene3D" id="3.40.1710.10">
    <property type="entry name" value="abc type-2 transporter like domain"/>
    <property type="match status" value="1"/>
</dbReference>
<feature type="transmembrane region" description="Helical" evidence="11">
    <location>
        <begin position="977"/>
        <end position="1000"/>
    </location>
</feature>
<evidence type="ECO:0000313" key="13">
    <source>
        <dbReference type="EMBL" id="AQY51746.1"/>
    </source>
</evidence>
<keyword evidence="12" id="KW-0732">Signal</keyword>
<feature type="transmembrane region" description="Helical" evidence="11">
    <location>
        <begin position="1006"/>
        <end position="1029"/>
    </location>
</feature>
<keyword evidence="8 11" id="KW-0472">Membrane</keyword>
<evidence type="ECO:0000256" key="12">
    <source>
        <dbReference type="SAM" id="SignalP"/>
    </source>
</evidence>
<evidence type="ECO:0000256" key="4">
    <source>
        <dbReference type="ARBA" id="ARBA00022475"/>
    </source>
</evidence>
<feature type="chain" id="PRO_5013045980" description="Type VII secretion system accessory factor EsaA" evidence="12">
    <location>
        <begin position="26"/>
        <end position="1125"/>
    </location>
</feature>
<evidence type="ECO:0000256" key="11">
    <source>
        <dbReference type="SAM" id="Phobius"/>
    </source>
</evidence>
<feature type="transmembrane region" description="Helical" evidence="11">
    <location>
        <begin position="931"/>
        <end position="952"/>
    </location>
</feature>
<feature type="transmembrane region" description="Helical" evidence="11">
    <location>
        <begin position="1090"/>
        <end position="1111"/>
    </location>
</feature>
<feature type="region of interest" description="Disordered" evidence="10">
    <location>
        <begin position="590"/>
        <end position="617"/>
    </location>
</feature>
<accession>A0A1S7FWC2</accession>
<proteinExistence type="inferred from homology"/>
<organism evidence="13 14">
    <name type="scientific">Listeria weihenstephanensis</name>
    <dbReference type="NCBI Taxonomy" id="1006155"/>
    <lineage>
        <taxon>Bacteria</taxon>
        <taxon>Bacillati</taxon>
        <taxon>Bacillota</taxon>
        <taxon>Bacilli</taxon>
        <taxon>Bacillales</taxon>
        <taxon>Listeriaceae</taxon>
        <taxon>Listeria</taxon>
    </lineage>
</organism>
<evidence type="ECO:0000256" key="6">
    <source>
        <dbReference type="ARBA" id="ARBA00022989"/>
    </source>
</evidence>
<evidence type="ECO:0000256" key="3">
    <source>
        <dbReference type="ARBA" id="ARBA00020819"/>
    </source>
</evidence>
<feature type="signal peptide" evidence="12">
    <location>
        <begin position="1"/>
        <end position="25"/>
    </location>
</feature>
<keyword evidence="5 11" id="KW-0812">Transmembrane</keyword>
<keyword evidence="4" id="KW-1003">Cell membrane</keyword>
<comment type="subunit">
    <text evidence="9">Homodimer. Interacts with EssB.</text>
</comment>
<dbReference type="Proteomes" id="UP000223060">
    <property type="component" value="Chromosome"/>
</dbReference>
<evidence type="ECO:0000256" key="9">
    <source>
        <dbReference type="ARBA" id="ARBA00046722"/>
    </source>
</evidence>
<dbReference type="RefSeq" id="WP_118907667.1">
    <property type="nucleotide sequence ID" value="NZ_CP011102.1"/>
</dbReference>
<dbReference type="KEGG" id="lwi:UE46_12350"/>
<dbReference type="InterPro" id="IPR023838">
    <property type="entry name" value="T7SS_EsaA"/>
</dbReference>
<dbReference type="EMBL" id="CP011102">
    <property type="protein sequence ID" value="AQY51746.1"/>
    <property type="molecule type" value="Genomic_DNA"/>
</dbReference>
<sequence>MKKIKWSVLAFFVLALLLSAGTSYLALEQTTAKKENGLETKKMSIALVNEDAGVTTADGERIDFGDKFTAKVLKQTDHKWATTSSGFADNGLKNRVYDMIIFIPNNFSEAAMSMTSENPEKVKITYRISETGNKDVTAEAERAAAKVLEDFNKEIIDVYFASILTNLHGAQDSIKKLVDKEETYGSVYNTNVNSPLSNYTQQFKTVQDYTGMSKDSFKGLQDILKGFGTGLAEGTKVNETYFQSLEKLAKSQESNALVSKSFAEQMSNNDTAMSTADVSEQLSNLKSSNDAIYKQFQKMEEERTLSVQVDSVQRYLDAVNEQVAMINTEVTTKMGESLRGSVEGDLQQYISNEGNRTITLNELTDKALNDRFNNEIQALLKEVPNYDAYLLKDDASAEERAVYKELRNVIEIAKRYISSNSGDWSEDLLSKSKEFPKYEAVENAIDKLKQKKIDELGTRTIDGEDYHTYEFSQDFQMEKSQEVDNEQRLVFKLPDGFVMPSSVADFAAKLTRADGSYISNTVTYDETDETWTIKIETDETNPDALNPNEAPLDLKLAMDLYITADSITNTEGAAFDMFAPIGLEMTNIEDGEEVTDPGSPGDPNDPNNPPVPPTVEPKVVKESKIELGPEYIITAEERDEAIKSVQDTIGAIEKDTTVLADNVAAYVKPYYKLSELFKTYYGIDARVTPLDLDGKSLTEYAAGKKNSYYYQFNIEDRIAMMVALITDNVTSFIHRDLEVFQQQVAESQTRTAVTKENADILTERLNETTTQATTMNTSVAETLKNVETWRQKSMELLDKGGIVITNSGDEKSATLSLGSEFSGLLSQSKSLADSSKTNLNSADNVYKTFDAIDQQAKNIQNSGLGIVTQAQKLSANMANKLVTDQDFATNFATMMENSRVGDNRTNEKLLNFLSSPVEKEKGLTIAAGDTFTPYLIVLVCFIVALFTGYVIAAQERKRKQEDDFAEEMALAYENTPITLMIVGIGLIEGAIIGAISAYFLEMKSVVFVSWMGVIILIVLAFVLVATYLLRQLRMIGMFLLLVILAMYLFLTEAVGLKIDQDSMLAMVRSFSPLQYIESLLIGFVSRTDDWLVIMYSLIGVAILGIVVNLFVWHRNKQEGGNDDEA</sequence>
<evidence type="ECO:0000256" key="8">
    <source>
        <dbReference type="ARBA" id="ARBA00023136"/>
    </source>
</evidence>
<keyword evidence="6 11" id="KW-1133">Transmembrane helix</keyword>
<feature type="transmembrane region" description="Helical" evidence="11">
    <location>
        <begin position="1036"/>
        <end position="1056"/>
    </location>
</feature>
<reference evidence="14" key="1">
    <citation type="submission" date="2015-03" db="EMBL/GenBank/DDBJ databases">
        <authorList>
            <person name="Ferrari E."/>
            <person name="Walter M.C."/>
            <person name="Huptas C."/>
            <person name="Scherer S."/>
            <person name="Mueller-Herbst S."/>
        </authorList>
    </citation>
    <scope>NUCLEOTIDE SEQUENCE [LARGE SCALE GENOMIC DNA]</scope>
    <source>
        <strain evidence="14">LWP01</strain>
    </source>
</reference>
<evidence type="ECO:0000313" key="14">
    <source>
        <dbReference type="Proteomes" id="UP000223060"/>
    </source>
</evidence>
<gene>
    <name evidence="13" type="ORF">UE46_12350</name>
</gene>
<evidence type="ECO:0000256" key="10">
    <source>
        <dbReference type="SAM" id="MobiDB-lite"/>
    </source>
</evidence>
<evidence type="ECO:0000256" key="1">
    <source>
        <dbReference type="ARBA" id="ARBA00004651"/>
    </source>
</evidence>
<evidence type="ECO:0000256" key="5">
    <source>
        <dbReference type="ARBA" id="ARBA00022692"/>
    </source>
</evidence>
<evidence type="ECO:0000256" key="7">
    <source>
        <dbReference type="ARBA" id="ARBA00023026"/>
    </source>
</evidence>
<comment type="similarity">
    <text evidence="2">Belongs to the EsaA family.</text>
</comment>
<dbReference type="NCBIfam" id="TIGR03929">
    <property type="entry name" value="T7_esaA_Nterm"/>
    <property type="match status" value="1"/>
</dbReference>
<comment type="subcellular location">
    <subcellularLocation>
        <location evidence="1">Cell membrane</location>
        <topology evidence="1">Multi-pass membrane protein</topology>
    </subcellularLocation>
</comment>
<feature type="compositionally biased region" description="Low complexity" evidence="10">
    <location>
        <begin position="596"/>
        <end position="605"/>
    </location>
</feature>
<protein>
    <recommendedName>
        <fullName evidence="3">Type VII secretion system accessory factor EsaA</fullName>
    </recommendedName>
</protein>
<dbReference type="PANTHER" id="PTHR43077">
    <property type="entry name" value="TRANSPORT PERMEASE YVFS-RELATED"/>
    <property type="match status" value="1"/>
</dbReference>
<dbReference type="InterPro" id="IPR051328">
    <property type="entry name" value="T7SS_ABC-Transporter"/>
</dbReference>
<dbReference type="PANTHER" id="PTHR43077:SF10">
    <property type="entry name" value="TRANSPORT PERMEASE PROTEIN"/>
    <property type="match status" value="1"/>
</dbReference>
<keyword evidence="7" id="KW-0843">Virulence</keyword>